<evidence type="ECO:0000313" key="3">
    <source>
        <dbReference type="EMBL" id="KOO26272.1"/>
    </source>
</evidence>
<dbReference type="Gene3D" id="3.40.30.10">
    <property type="entry name" value="Glutaredoxin"/>
    <property type="match status" value="1"/>
</dbReference>
<keyword evidence="4" id="KW-1185">Reference proteome</keyword>
<dbReference type="InterPro" id="IPR029063">
    <property type="entry name" value="SAM-dependent_MTases_sf"/>
</dbReference>
<dbReference type="CDD" id="cd02440">
    <property type="entry name" value="AdoMet_MTases"/>
    <property type="match status" value="1"/>
</dbReference>
<evidence type="ECO:0000313" key="2">
    <source>
        <dbReference type="EMBL" id="KOO25155.1"/>
    </source>
</evidence>
<dbReference type="Pfam" id="PF08241">
    <property type="entry name" value="Methyltransf_11"/>
    <property type="match status" value="1"/>
</dbReference>
<organism evidence="3 4">
    <name type="scientific">Chrysochromulina tobinii</name>
    <dbReference type="NCBI Taxonomy" id="1460289"/>
    <lineage>
        <taxon>Eukaryota</taxon>
        <taxon>Haptista</taxon>
        <taxon>Haptophyta</taxon>
        <taxon>Prymnesiophyceae</taxon>
        <taxon>Prymnesiales</taxon>
        <taxon>Chrysochromulinaceae</taxon>
        <taxon>Chrysochromulina</taxon>
    </lineage>
</organism>
<dbReference type="OrthoDB" id="2013972at2759"/>
<dbReference type="AlphaFoldDB" id="A0A0M0JIV7"/>
<name>A0A0M0JIV7_9EUKA</name>
<dbReference type="EMBL" id="JWZX01002874">
    <property type="protein sequence ID" value="KOO26272.1"/>
    <property type="molecule type" value="Genomic_DNA"/>
</dbReference>
<gene>
    <name evidence="3" type="ORF">Ctob_006973</name>
    <name evidence="2" type="ORF">Ctob_008669</name>
</gene>
<dbReference type="PANTHER" id="PTHR43036">
    <property type="entry name" value="OSJNBB0011N17.9 PROTEIN"/>
    <property type="match status" value="1"/>
</dbReference>
<dbReference type="SUPFAM" id="SSF53335">
    <property type="entry name" value="S-adenosyl-L-methionine-dependent methyltransferases"/>
    <property type="match status" value="1"/>
</dbReference>
<dbReference type="Proteomes" id="UP000037460">
    <property type="component" value="Unassembled WGS sequence"/>
</dbReference>
<reference evidence="3" key="1">
    <citation type="submission" date="2014-12" db="EMBL/GenBank/DDBJ databases">
        <title>Draft genome of the oleaginous, mixotrophic haptophyte, Chrysochromulina tobin.</title>
        <authorList>
            <person name="Hovde B.T."/>
            <person name="Starkenburg S.R."/>
            <person name="Cattolico R.A."/>
        </authorList>
    </citation>
    <scope>NUCLEOTIDE SEQUENCE</scope>
    <source>
        <strain evidence="3">CCMP291</strain>
    </source>
</reference>
<dbReference type="PANTHER" id="PTHR43036:SF2">
    <property type="entry name" value="OS04G0481300 PROTEIN"/>
    <property type="match status" value="1"/>
</dbReference>
<comment type="caution">
    <text evidence="3">The sequence shown here is derived from an EMBL/GenBank/DDBJ whole genome shotgun (WGS) entry which is preliminary data.</text>
</comment>
<dbReference type="Gene3D" id="3.40.50.150">
    <property type="entry name" value="Vaccinia Virus protein VP39"/>
    <property type="match status" value="1"/>
</dbReference>
<evidence type="ECO:0000259" key="1">
    <source>
        <dbReference type="Pfam" id="PF08241"/>
    </source>
</evidence>
<dbReference type="InterPro" id="IPR013216">
    <property type="entry name" value="Methyltransf_11"/>
</dbReference>
<protein>
    <recommendedName>
        <fullName evidence="1">Methyltransferase type 11 domain-containing protein</fullName>
    </recommendedName>
</protein>
<reference evidence="4" key="2">
    <citation type="journal article" date="2015" name="PLoS Genet.">
        <title>Genome Sequence and Transcriptome Analyses of Chrysochromulina tobin: Metabolic Tools for Enhanced Algal Fitness in the Prominent Order Prymnesiales (Haptophyceae).</title>
        <authorList>
            <person name="Hovde B.T."/>
            <person name="Deodato C.R."/>
            <person name="Hunsperger H.M."/>
            <person name="Ryken S.A."/>
            <person name="Yost W."/>
            <person name="Jha R.K."/>
            <person name="Patterson J."/>
            <person name="Monnat R.J. Jr."/>
            <person name="Barlow S.B."/>
            <person name="Starkenburg S.R."/>
            <person name="Cattolico R.A."/>
        </authorList>
    </citation>
    <scope>NUCLEOTIDE SEQUENCE</scope>
    <source>
        <strain evidence="4">CCMP291</strain>
    </source>
</reference>
<dbReference type="GO" id="GO:0008757">
    <property type="term" value="F:S-adenosylmethionine-dependent methyltransferase activity"/>
    <property type="evidence" value="ECO:0007669"/>
    <property type="project" value="InterPro"/>
</dbReference>
<evidence type="ECO:0000313" key="4">
    <source>
        <dbReference type="Proteomes" id="UP000037460"/>
    </source>
</evidence>
<feature type="domain" description="Methyltransferase type 11" evidence="1">
    <location>
        <begin position="336"/>
        <end position="381"/>
    </location>
</feature>
<accession>A0A0M0JIV7</accession>
<proteinExistence type="predicted"/>
<dbReference type="EMBL" id="JWZX01003013">
    <property type="protein sequence ID" value="KOO25155.1"/>
    <property type="molecule type" value="Genomic_DNA"/>
</dbReference>
<sequence>MDMDGEEMGAYMRKRRDISLEEYNDDSYPLNAAARALNYAYDNTRRVINPRRAHLFVGAAGEEHHARVYEALAERYFEHGDDISDMDTLLALNGKLGLLMLERHGSCLNELMMRRAMDRAEGPLMNTYRRLDPLVEGVPHFLVREGVHGSGLELHGPVDVDTFIDALRRVDEARHAPPFGDSFGLQQPAGMVMPGFGGKPIPVPTVDRLGGASISAFNLHGWSGPESWPYKSSDFSRLDENDDALKYAAPNFGHHIDAPARAALSATYAVFFDSANPRRIGGSELRANLELLDLASSWTSHYPPLPNTTRVTVHGLNAFELGANVIAHRRDVLNLNLHPALPYADGSFNFVTMAASVGYLTRPREVFAEMNRVLKPGGVAIVSFTNRVFDEKATSLWLNNMDEEVALSSIVRNYFYFGPVAGWQNVTSADVSPHPTEGDPMWIVTAVKA</sequence>
<dbReference type="InterPro" id="IPR036249">
    <property type="entry name" value="Thioredoxin-like_sf"/>
</dbReference>
<dbReference type="SUPFAM" id="SSF52833">
    <property type="entry name" value="Thioredoxin-like"/>
    <property type="match status" value="1"/>
</dbReference>